<dbReference type="GO" id="GO:0004622">
    <property type="term" value="F:phosphatidylcholine lysophospholipase activity"/>
    <property type="evidence" value="ECO:0007669"/>
    <property type="project" value="TreeGrafter"/>
</dbReference>
<dbReference type="EMBL" id="CP042914">
    <property type="protein sequence ID" value="QEG39727.1"/>
    <property type="molecule type" value="Genomic_DNA"/>
</dbReference>
<dbReference type="InterPro" id="IPR006311">
    <property type="entry name" value="TAT_signal"/>
</dbReference>
<reference evidence="2 3" key="1">
    <citation type="submission" date="2019-08" db="EMBL/GenBank/DDBJ databases">
        <title>Deep-cultivation of Planctomycetes and their phenomic and genomic characterization uncovers novel biology.</title>
        <authorList>
            <person name="Wiegand S."/>
            <person name="Jogler M."/>
            <person name="Boedeker C."/>
            <person name="Pinto D."/>
            <person name="Vollmers J."/>
            <person name="Rivas-Marin E."/>
            <person name="Kohn T."/>
            <person name="Peeters S.H."/>
            <person name="Heuer A."/>
            <person name="Rast P."/>
            <person name="Oberbeckmann S."/>
            <person name="Bunk B."/>
            <person name="Jeske O."/>
            <person name="Meyerdierks A."/>
            <person name="Storesund J.E."/>
            <person name="Kallscheuer N."/>
            <person name="Luecker S."/>
            <person name="Lage O.M."/>
            <person name="Pohl T."/>
            <person name="Merkel B.J."/>
            <person name="Hornburger P."/>
            <person name="Mueller R.-W."/>
            <person name="Bruemmer F."/>
            <person name="Labrenz M."/>
            <person name="Spormann A.M."/>
            <person name="Op den Camp H."/>
            <person name="Overmann J."/>
            <person name="Amann R."/>
            <person name="Jetten M.S.M."/>
            <person name="Mascher T."/>
            <person name="Medema M.H."/>
            <person name="Devos D.P."/>
            <person name="Kaster A.-K."/>
            <person name="Ovreas L."/>
            <person name="Rohde M."/>
            <person name="Galperin M.Y."/>
            <person name="Jogler C."/>
        </authorList>
    </citation>
    <scope>NUCLEOTIDE SEQUENCE [LARGE SCALE GENOMIC DNA]</scope>
    <source>
        <strain evidence="2 3">UC8</strain>
    </source>
</reference>
<dbReference type="Proteomes" id="UP000325286">
    <property type="component" value="Chromosome"/>
</dbReference>
<dbReference type="PANTHER" id="PTHR30383:SF5">
    <property type="entry name" value="SGNH HYDROLASE-TYPE ESTERASE DOMAIN-CONTAINING PROTEIN"/>
    <property type="match status" value="1"/>
</dbReference>
<evidence type="ECO:0000313" key="2">
    <source>
        <dbReference type="EMBL" id="QEG39727.1"/>
    </source>
</evidence>
<evidence type="ECO:0000259" key="1">
    <source>
        <dbReference type="Pfam" id="PF13472"/>
    </source>
</evidence>
<dbReference type="InterPro" id="IPR051532">
    <property type="entry name" value="Ester_Hydrolysis_Enzymes"/>
</dbReference>
<proteinExistence type="predicted"/>
<feature type="domain" description="SGNH hydrolase-type esterase" evidence="1">
    <location>
        <begin position="98"/>
        <end position="287"/>
    </location>
</feature>
<keyword evidence="3" id="KW-1185">Reference proteome</keyword>
<dbReference type="InterPro" id="IPR013830">
    <property type="entry name" value="SGNH_hydro"/>
</dbReference>
<dbReference type="Pfam" id="PF13472">
    <property type="entry name" value="Lipase_GDSL_2"/>
    <property type="match status" value="1"/>
</dbReference>
<dbReference type="InterPro" id="IPR036514">
    <property type="entry name" value="SGNH_hydro_sf"/>
</dbReference>
<gene>
    <name evidence="2" type="ORF">UC8_17250</name>
</gene>
<dbReference type="PANTHER" id="PTHR30383">
    <property type="entry name" value="THIOESTERASE 1/PROTEASE 1/LYSOPHOSPHOLIPASE L1"/>
    <property type="match status" value="1"/>
</dbReference>
<sequence length="298" mass="32605">MGTIAATTTDITAVAVTDTRVEFAWQAAQNRAAGNVFRLPNFFASEPHMQPASRRDVLKQSLMLSAAAAALPASGLSAAPAETDKPRLGTNNVILFQGDSITDAGRDRRRGEPNDARALGRGYPLMLAGAFLADYPELDLKVYNRGISGNKVPDLDARWEPDCVELKPDVLSILIGINDLWHKLNGRYDGTVESYQSGYRALLERTSKALPKTRIVICEPFVLRTGAVNDKWFPEFEQRRAVAEKLAGEFKLAYVPFQSMFDDAVKSAPPSYWAGDGVHPTVAGHALMAKTWRDVVGL</sequence>
<organism evidence="2 3">
    <name type="scientific">Roseimaritima ulvae</name>
    <dbReference type="NCBI Taxonomy" id="980254"/>
    <lineage>
        <taxon>Bacteria</taxon>
        <taxon>Pseudomonadati</taxon>
        <taxon>Planctomycetota</taxon>
        <taxon>Planctomycetia</taxon>
        <taxon>Pirellulales</taxon>
        <taxon>Pirellulaceae</taxon>
        <taxon>Roseimaritima</taxon>
    </lineage>
</organism>
<evidence type="ECO:0000313" key="3">
    <source>
        <dbReference type="Proteomes" id="UP000325286"/>
    </source>
</evidence>
<dbReference type="CDD" id="cd01834">
    <property type="entry name" value="SGNH_hydrolase_like_2"/>
    <property type="match status" value="1"/>
</dbReference>
<dbReference type="Gene3D" id="3.40.50.1110">
    <property type="entry name" value="SGNH hydrolase"/>
    <property type="match status" value="1"/>
</dbReference>
<dbReference type="SUPFAM" id="SSF52266">
    <property type="entry name" value="SGNH hydrolase"/>
    <property type="match status" value="1"/>
</dbReference>
<dbReference type="PROSITE" id="PS51318">
    <property type="entry name" value="TAT"/>
    <property type="match status" value="1"/>
</dbReference>
<accession>A0A5B9QKT9</accession>
<keyword evidence="2" id="KW-0378">Hydrolase</keyword>
<dbReference type="KEGG" id="rul:UC8_17250"/>
<protein>
    <submittedName>
        <fullName evidence="2">GDSL-like Lipase/Acylhydrolase</fullName>
    </submittedName>
</protein>
<name>A0A5B9QKT9_9BACT</name>
<dbReference type="AlphaFoldDB" id="A0A5B9QKT9"/>